<evidence type="ECO:0000313" key="2">
    <source>
        <dbReference type="WBParaSite" id="RSKR_0000924600.1"/>
    </source>
</evidence>
<name>A0AC35UC23_9BILA</name>
<proteinExistence type="predicted"/>
<protein>
    <submittedName>
        <fullName evidence="2">PITH domain-containing protein</fullName>
    </submittedName>
</protein>
<dbReference type="Proteomes" id="UP000095286">
    <property type="component" value="Unplaced"/>
</dbReference>
<organism evidence="1 2">
    <name type="scientific">Rhabditophanes sp. KR3021</name>
    <dbReference type="NCBI Taxonomy" id="114890"/>
    <lineage>
        <taxon>Eukaryota</taxon>
        <taxon>Metazoa</taxon>
        <taxon>Ecdysozoa</taxon>
        <taxon>Nematoda</taxon>
        <taxon>Chromadorea</taxon>
        <taxon>Rhabditida</taxon>
        <taxon>Tylenchina</taxon>
        <taxon>Panagrolaimomorpha</taxon>
        <taxon>Strongyloidoidea</taxon>
        <taxon>Alloionematidae</taxon>
        <taxon>Rhabditophanes</taxon>
    </lineage>
</organism>
<sequence length="212" mass="24043">MCNHGHSHGGCSHEGDQENEQLQEGTRYDLQALIDFEKSTTLNEEIDGSGVKIFKPFDDRHDKSIFVQSDVDEEILFNIQFSSVVQVSGITLIGDLDNCHPSQLRLFKNRQSMTFEDTSIKHDQQFSLKQDNAALIDYALPAAKFSNLTHLTLHFPTNFGASKTKLFYIGLRGTFVEKIRERVVIATYEATPQLKDHVDDLPADTNIQHNIF</sequence>
<dbReference type="WBParaSite" id="RSKR_0000924600.1">
    <property type="protein sequence ID" value="RSKR_0000924600.1"/>
    <property type="gene ID" value="RSKR_0000924600"/>
</dbReference>
<evidence type="ECO:0000313" key="1">
    <source>
        <dbReference type="Proteomes" id="UP000095286"/>
    </source>
</evidence>
<accession>A0AC35UC23</accession>
<reference evidence="2" key="1">
    <citation type="submission" date="2016-11" db="UniProtKB">
        <authorList>
            <consortium name="WormBaseParasite"/>
        </authorList>
    </citation>
    <scope>IDENTIFICATION</scope>
    <source>
        <strain evidence="2">KR3021</strain>
    </source>
</reference>